<evidence type="ECO:0000256" key="1">
    <source>
        <dbReference type="ARBA" id="ARBA00022729"/>
    </source>
</evidence>
<gene>
    <name evidence="4" type="ORF">ACFOU2_24625</name>
</gene>
<feature type="domain" description="NodB homology" evidence="3">
    <location>
        <begin position="240"/>
        <end position="409"/>
    </location>
</feature>
<dbReference type="InterPro" id="IPR011330">
    <property type="entry name" value="Glyco_hydro/deAcase_b/a-brl"/>
</dbReference>
<dbReference type="Proteomes" id="UP001595752">
    <property type="component" value="Unassembled WGS sequence"/>
</dbReference>
<dbReference type="CDD" id="cd10966">
    <property type="entry name" value="CE4_yadE_5s"/>
    <property type="match status" value="1"/>
</dbReference>
<organism evidence="4 5">
    <name type="scientific">Bacillus songklensis</name>
    <dbReference type="NCBI Taxonomy" id="1069116"/>
    <lineage>
        <taxon>Bacteria</taxon>
        <taxon>Bacillati</taxon>
        <taxon>Bacillota</taxon>
        <taxon>Bacilli</taxon>
        <taxon>Bacillales</taxon>
        <taxon>Bacillaceae</taxon>
        <taxon>Bacillus</taxon>
    </lineage>
</organism>
<dbReference type="SUPFAM" id="SSF88713">
    <property type="entry name" value="Glycoside hydrolase/deacetylase"/>
    <property type="match status" value="1"/>
</dbReference>
<dbReference type="EMBL" id="JBHRZT010000073">
    <property type="protein sequence ID" value="MFC3886503.1"/>
    <property type="molecule type" value="Genomic_DNA"/>
</dbReference>
<feature type="chain" id="PRO_5045534420" evidence="2">
    <location>
        <begin position="28"/>
        <end position="409"/>
    </location>
</feature>
<dbReference type="RefSeq" id="WP_377918922.1">
    <property type="nucleotide sequence ID" value="NZ_JBHRZT010000073.1"/>
</dbReference>
<dbReference type="Pfam" id="PF01522">
    <property type="entry name" value="Polysacc_deac_1"/>
    <property type="match status" value="1"/>
</dbReference>
<reference evidence="5" key="1">
    <citation type="journal article" date="2019" name="Int. J. Syst. Evol. Microbiol.">
        <title>The Global Catalogue of Microorganisms (GCM) 10K type strain sequencing project: providing services to taxonomists for standard genome sequencing and annotation.</title>
        <authorList>
            <consortium name="The Broad Institute Genomics Platform"/>
            <consortium name="The Broad Institute Genome Sequencing Center for Infectious Disease"/>
            <person name="Wu L."/>
            <person name="Ma J."/>
        </authorList>
    </citation>
    <scope>NUCLEOTIDE SEQUENCE [LARGE SCALE GENOMIC DNA]</scope>
    <source>
        <strain evidence="5">CCUG 61889</strain>
    </source>
</reference>
<evidence type="ECO:0000313" key="4">
    <source>
        <dbReference type="EMBL" id="MFC3886503.1"/>
    </source>
</evidence>
<keyword evidence="5" id="KW-1185">Reference proteome</keyword>
<evidence type="ECO:0000256" key="2">
    <source>
        <dbReference type="SAM" id="SignalP"/>
    </source>
</evidence>
<accession>A0ABV8B839</accession>
<dbReference type="Gene3D" id="3.20.20.370">
    <property type="entry name" value="Glycoside hydrolase/deacetylase"/>
    <property type="match status" value="1"/>
</dbReference>
<feature type="signal peptide" evidence="2">
    <location>
        <begin position="1"/>
        <end position="27"/>
    </location>
</feature>
<protein>
    <submittedName>
        <fullName evidence="4">Polysaccharide deacetylase family protein</fullName>
    </submittedName>
</protein>
<sequence length="409" mass="47108">MIMLKKLGICLLLVALFLGLSPDNTRAKAQSTYIEMKYNHVLAYQKVGEKLRPYMILNPHHAYKLEGSASRNWYKLKVEGADIYVAKIRTKKALKEHVQDLDMDYQPTNRTITPHQEIPVFVNDSTNDKVFAHLLKEVTYPVLFEKDDFYVIDIAGVKGFALKSAVDITKEELAYTKAVPVLMYHHLLKKAENQFPNNNVILNVENFEEQMKYLASQGYKTITIDELIRYMNGEIRLPNKSILITFDDGHKTNYLYAYPILKKYNMHAAAFIITNRIQPQPAVFDPSRLQFLSVQEMQAMRDVFEFGSHTNGLHNLEGMTSQVLLKSPEELLDDFGTSRAILQTSYFCYPFGQYNEQTVSLVKQSGYQAAFTTKTGYAEPHESLYDIERFGVYPYTTMEEFKRIVGGFK</sequence>
<dbReference type="InterPro" id="IPR051398">
    <property type="entry name" value="Polysacch_Deacetylase"/>
</dbReference>
<proteinExistence type="predicted"/>
<dbReference type="PROSITE" id="PS51677">
    <property type="entry name" value="NODB"/>
    <property type="match status" value="1"/>
</dbReference>
<keyword evidence="1 2" id="KW-0732">Signal</keyword>
<evidence type="ECO:0000259" key="3">
    <source>
        <dbReference type="PROSITE" id="PS51677"/>
    </source>
</evidence>
<name>A0ABV8B839_9BACI</name>
<evidence type="ECO:0000313" key="5">
    <source>
        <dbReference type="Proteomes" id="UP001595752"/>
    </source>
</evidence>
<dbReference type="InterPro" id="IPR002509">
    <property type="entry name" value="NODB_dom"/>
</dbReference>
<comment type="caution">
    <text evidence="4">The sequence shown here is derived from an EMBL/GenBank/DDBJ whole genome shotgun (WGS) entry which is preliminary data.</text>
</comment>
<dbReference type="PANTHER" id="PTHR34216">
    <property type="match status" value="1"/>
</dbReference>
<dbReference type="PANTHER" id="PTHR34216:SF13">
    <property type="entry name" value="XYLANASE_CHITIN DEACETYLASE"/>
    <property type="match status" value="1"/>
</dbReference>